<dbReference type="Gene3D" id="1.20.120.530">
    <property type="entry name" value="GntR ligand-binding domain-like"/>
    <property type="match status" value="1"/>
</dbReference>
<dbReference type="Gene3D" id="1.10.10.10">
    <property type="entry name" value="Winged helix-like DNA-binding domain superfamily/Winged helix DNA-binding domain"/>
    <property type="match status" value="1"/>
</dbReference>
<dbReference type="EMBL" id="JABFDN010000002">
    <property type="protein sequence ID" value="NPU65273.1"/>
    <property type="molecule type" value="Genomic_DNA"/>
</dbReference>
<proteinExistence type="predicted"/>
<evidence type="ECO:0000256" key="4">
    <source>
        <dbReference type="SAM" id="MobiDB-lite"/>
    </source>
</evidence>
<accession>A0ABX2CAY2</accession>
<gene>
    <name evidence="6" type="ORF">HL667_09730</name>
</gene>
<dbReference type="PANTHER" id="PTHR43537">
    <property type="entry name" value="TRANSCRIPTIONAL REGULATOR, GNTR FAMILY"/>
    <property type="match status" value="1"/>
</dbReference>
<evidence type="ECO:0000313" key="6">
    <source>
        <dbReference type="EMBL" id="NPU65273.1"/>
    </source>
</evidence>
<dbReference type="InterPro" id="IPR011711">
    <property type="entry name" value="GntR_C"/>
</dbReference>
<dbReference type="InterPro" id="IPR036390">
    <property type="entry name" value="WH_DNA-bd_sf"/>
</dbReference>
<organism evidence="6 7">
    <name type="scientific">Bradyrhizobium aeschynomenes</name>
    <dbReference type="NCBI Taxonomy" id="2734909"/>
    <lineage>
        <taxon>Bacteria</taxon>
        <taxon>Pseudomonadati</taxon>
        <taxon>Pseudomonadota</taxon>
        <taxon>Alphaproteobacteria</taxon>
        <taxon>Hyphomicrobiales</taxon>
        <taxon>Nitrobacteraceae</taxon>
        <taxon>Bradyrhizobium</taxon>
    </lineage>
</organism>
<dbReference type="SMART" id="SM00895">
    <property type="entry name" value="FCD"/>
    <property type="match status" value="1"/>
</dbReference>
<feature type="region of interest" description="Disordered" evidence="4">
    <location>
        <begin position="1"/>
        <end position="29"/>
    </location>
</feature>
<dbReference type="PROSITE" id="PS50949">
    <property type="entry name" value="HTH_GNTR"/>
    <property type="match status" value="1"/>
</dbReference>
<keyword evidence="3" id="KW-0804">Transcription</keyword>
<dbReference type="Pfam" id="PF00392">
    <property type="entry name" value="GntR"/>
    <property type="match status" value="1"/>
</dbReference>
<evidence type="ECO:0000256" key="1">
    <source>
        <dbReference type="ARBA" id="ARBA00023015"/>
    </source>
</evidence>
<dbReference type="SUPFAM" id="SSF46785">
    <property type="entry name" value="Winged helix' DNA-binding domain"/>
    <property type="match status" value="1"/>
</dbReference>
<feature type="domain" description="HTH gntR-type" evidence="5">
    <location>
        <begin position="33"/>
        <end position="100"/>
    </location>
</feature>
<keyword evidence="7" id="KW-1185">Reference proteome</keyword>
<reference evidence="6" key="1">
    <citation type="submission" date="2020-05" db="EMBL/GenBank/DDBJ databases">
        <title>Nod-independent and nitrogen-fixing Bradyrhizobium aeschynomene sp. nov. isolated from nodules of Aeschynomene indica.</title>
        <authorList>
            <person name="Zhang Z."/>
        </authorList>
    </citation>
    <scope>NUCLEOTIDE SEQUENCE</scope>
    <source>
        <strain evidence="6">83012</strain>
    </source>
</reference>
<sequence length="243" mass="26933">MSLDDLPPRTRQRLVRDSGLPRSERAPPAVAKITRAEELRLQLADDIVRGALAPGAPLDETEIAKRFNVSRTPVREALRQLAASGLIEARAHRGAVVARPSVDRLTGMFEAMAELEGLCAGLAAQRMTPVERQRLEAIHEELRNLSHAGNPERFHEVNERFHNAIYAGAHNAYIAEITLATRVRVQPFRRAQFRNLGRLAKSHAEHDRVVIAILRGDKAGAASAMKAHIELVRGEYEIYAVSV</sequence>
<dbReference type="Proteomes" id="UP000886476">
    <property type="component" value="Unassembled WGS sequence"/>
</dbReference>
<dbReference type="SMART" id="SM00345">
    <property type="entry name" value="HTH_GNTR"/>
    <property type="match status" value="1"/>
</dbReference>
<evidence type="ECO:0000259" key="5">
    <source>
        <dbReference type="PROSITE" id="PS50949"/>
    </source>
</evidence>
<keyword evidence="2" id="KW-0238">DNA-binding</keyword>
<protein>
    <submittedName>
        <fullName evidence="6">GntR family transcriptional regulator</fullName>
    </submittedName>
</protein>
<evidence type="ECO:0000256" key="2">
    <source>
        <dbReference type="ARBA" id="ARBA00023125"/>
    </source>
</evidence>
<dbReference type="PRINTS" id="PR00035">
    <property type="entry name" value="HTHGNTR"/>
</dbReference>
<dbReference type="InterPro" id="IPR000524">
    <property type="entry name" value="Tscrpt_reg_HTH_GntR"/>
</dbReference>
<dbReference type="CDD" id="cd07377">
    <property type="entry name" value="WHTH_GntR"/>
    <property type="match status" value="1"/>
</dbReference>
<dbReference type="SUPFAM" id="SSF48008">
    <property type="entry name" value="GntR ligand-binding domain-like"/>
    <property type="match status" value="1"/>
</dbReference>
<evidence type="ECO:0000256" key="3">
    <source>
        <dbReference type="ARBA" id="ARBA00023163"/>
    </source>
</evidence>
<dbReference type="PANTHER" id="PTHR43537:SF49">
    <property type="entry name" value="TRANSCRIPTIONAL REGULATORY PROTEIN"/>
    <property type="match status" value="1"/>
</dbReference>
<dbReference type="RefSeq" id="WP_172110326.1">
    <property type="nucleotide sequence ID" value="NZ_JABFDM010000004.1"/>
</dbReference>
<comment type="caution">
    <text evidence="6">The sequence shown here is derived from an EMBL/GenBank/DDBJ whole genome shotgun (WGS) entry which is preliminary data.</text>
</comment>
<keyword evidence="1" id="KW-0805">Transcription regulation</keyword>
<evidence type="ECO:0000313" key="7">
    <source>
        <dbReference type="Proteomes" id="UP000886476"/>
    </source>
</evidence>
<dbReference type="InterPro" id="IPR008920">
    <property type="entry name" value="TF_FadR/GntR_C"/>
</dbReference>
<name>A0ABX2CAY2_9BRAD</name>
<dbReference type="Pfam" id="PF07729">
    <property type="entry name" value="FCD"/>
    <property type="match status" value="1"/>
</dbReference>
<dbReference type="InterPro" id="IPR036388">
    <property type="entry name" value="WH-like_DNA-bd_sf"/>
</dbReference>